<proteinExistence type="predicted"/>
<sequence>METTKTNALLKLPPAMRKSIIHKHLVHPPSAILKLTNTPSEVTTSNAEIGYTQKSSPPTISNTETGKTRTKILFTTSDIETTKTNTLSEVTTSNAEIDYTQKFSPPTIRNTKTGKTHTKILFTTSDIETTKTNTPFKVTTSNGEIDYTQTSSPPTISNVETDKTHTKTLSTTSNIETTKAHASSEVTTSNTEIYYTQYSTTPSTSSFQPTSTVPPTYNFMDNPEESTYEWSSEEYPIPPGIYMANLLMFGSRRTKCNEDKLCDLPHTICTNTNYCVCDYGYVLYNGVCTKTRAPCLQNFNCLKLDLQLECIEGISNIFGTNRSCVCAKEMYMRIDPENGVCLENQTLSDKIQDMKEYVEDNPEYFIYAFSAMFTIVVCRYIVMPWADRWQANFERELDRDIMKLGGTNDIIGNSGGTTDVASCLGELGNPAANL</sequence>
<dbReference type="AlphaFoldDB" id="A0A7J7JHZ3"/>
<feature type="compositionally biased region" description="Polar residues" evidence="1">
    <location>
        <begin position="143"/>
        <end position="159"/>
    </location>
</feature>
<keyword evidence="2" id="KW-1133">Transmembrane helix</keyword>
<feature type="transmembrane region" description="Helical" evidence="2">
    <location>
        <begin position="364"/>
        <end position="382"/>
    </location>
</feature>
<comment type="caution">
    <text evidence="3">The sequence shown here is derived from an EMBL/GenBank/DDBJ whole genome shotgun (WGS) entry which is preliminary data.</text>
</comment>
<name>A0A7J7JHZ3_BUGNE</name>
<protein>
    <submittedName>
        <fullName evidence="3">Uncharacterized protein</fullName>
    </submittedName>
</protein>
<evidence type="ECO:0000313" key="3">
    <source>
        <dbReference type="EMBL" id="KAF6025900.1"/>
    </source>
</evidence>
<dbReference type="Proteomes" id="UP000593567">
    <property type="component" value="Unassembled WGS sequence"/>
</dbReference>
<keyword evidence="4" id="KW-1185">Reference proteome</keyword>
<gene>
    <name evidence="3" type="ORF">EB796_015794</name>
</gene>
<evidence type="ECO:0000313" key="4">
    <source>
        <dbReference type="Proteomes" id="UP000593567"/>
    </source>
</evidence>
<reference evidence="3" key="1">
    <citation type="submission" date="2020-06" db="EMBL/GenBank/DDBJ databases">
        <title>Draft genome of Bugula neritina, a colonial animal packing powerful symbionts and potential medicines.</title>
        <authorList>
            <person name="Rayko M."/>
        </authorList>
    </citation>
    <scope>NUCLEOTIDE SEQUENCE [LARGE SCALE GENOMIC DNA]</scope>
    <source>
        <strain evidence="3">Kwan_BN1</strain>
    </source>
</reference>
<dbReference type="InterPro" id="IPR009030">
    <property type="entry name" value="Growth_fac_rcpt_cys_sf"/>
</dbReference>
<organism evidence="3 4">
    <name type="scientific">Bugula neritina</name>
    <name type="common">Brown bryozoan</name>
    <name type="synonym">Sertularia neritina</name>
    <dbReference type="NCBI Taxonomy" id="10212"/>
    <lineage>
        <taxon>Eukaryota</taxon>
        <taxon>Metazoa</taxon>
        <taxon>Spiralia</taxon>
        <taxon>Lophotrochozoa</taxon>
        <taxon>Bryozoa</taxon>
        <taxon>Gymnolaemata</taxon>
        <taxon>Cheilostomatida</taxon>
        <taxon>Flustrina</taxon>
        <taxon>Buguloidea</taxon>
        <taxon>Bugulidae</taxon>
        <taxon>Bugula</taxon>
    </lineage>
</organism>
<keyword evidence="2" id="KW-0472">Membrane</keyword>
<accession>A0A7J7JHZ3</accession>
<evidence type="ECO:0000256" key="2">
    <source>
        <dbReference type="SAM" id="Phobius"/>
    </source>
</evidence>
<dbReference type="SUPFAM" id="SSF57184">
    <property type="entry name" value="Growth factor receptor domain"/>
    <property type="match status" value="1"/>
</dbReference>
<feature type="region of interest" description="Disordered" evidence="1">
    <location>
        <begin position="143"/>
        <end position="170"/>
    </location>
</feature>
<evidence type="ECO:0000256" key="1">
    <source>
        <dbReference type="SAM" id="MobiDB-lite"/>
    </source>
</evidence>
<keyword evidence="2" id="KW-0812">Transmembrane</keyword>
<dbReference type="EMBL" id="VXIV02002402">
    <property type="protein sequence ID" value="KAF6025900.1"/>
    <property type="molecule type" value="Genomic_DNA"/>
</dbReference>